<feature type="chain" id="PRO_5002348149" description="SCP domain-containing protein" evidence="1">
    <location>
        <begin position="26"/>
        <end position="196"/>
    </location>
</feature>
<dbReference type="FunFam" id="3.40.33.10:FF:000020">
    <property type="entry name" value="Pathogenesis-related protein 1"/>
    <property type="match status" value="1"/>
</dbReference>
<evidence type="ECO:0000259" key="2">
    <source>
        <dbReference type="SMART" id="SM00198"/>
    </source>
</evidence>
<protein>
    <recommendedName>
        <fullName evidence="2">SCP domain-containing protein</fullName>
    </recommendedName>
</protein>
<evidence type="ECO:0000256" key="1">
    <source>
        <dbReference type="SAM" id="SignalP"/>
    </source>
</evidence>
<dbReference type="Gene3D" id="3.40.33.10">
    <property type="entry name" value="CAP"/>
    <property type="match status" value="1"/>
</dbReference>
<reference evidence="3 4" key="1">
    <citation type="submission" date="2012-08" db="EMBL/GenBank/DDBJ databases">
        <title>Oryza genome evolution.</title>
        <authorList>
            <person name="Wing R.A."/>
        </authorList>
    </citation>
    <scope>NUCLEOTIDE SEQUENCE</scope>
</reference>
<dbReference type="AlphaFoldDB" id="A0A0D9W378"/>
<dbReference type="eggNOG" id="KOG3017">
    <property type="taxonomic scope" value="Eukaryota"/>
</dbReference>
<evidence type="ECO:0000313" key="4">
    <source>
        <dbReference type="Proteomes" id="UP000032180"/>
    </source>
</evidence>
<dbReference type="HOGENOM" id="CLU_035730_8_1_1"/>
<reference evidence="4" key="2">
    <citation type="submission" date="2013-12" db="EMBL/GenBank/DDBJ databases">
        <authorList>
            <person name="Yu Y."/>
            <person name="Lee S."/>
            <person name="de Baynast K."/>
            <person name="Wissotski M."/>
            <person name="Liu L."/>
            <person name="Talag J."/>
            <person name="Goicoechea J."/>
            <person name="Angelova A."/>
            <person name="Jetty R."/>
            <person name="Kudrna D."/>
            <person name="Golser W."/>
            <person name="Rivera L."/>
            <person name="Zhang J."/>
            <person name="Wing R."/>
        </authorList>
    </citation>
    <scope>NUCLEOTIDE SEQUENCE</scope>
</reference>
<feature type="domain" description="SCP" evidence="2">
    <location>
        <begin position="49"/>
        <end position="192"/>
    </location>
</feature>
<dbReference type="InterPro" id="IPR001283">
    <property type="entry name" value="CRISP-related"/>
</dbReference>
<dbReference type="PRINTS" id="PR00837">
    <property type="entry name" value="V5TPXLIKE"/>
</dbReference>
<feature type="signal peptide" evidence="1">
    <location>
        <begin position="1"/>
        <end position="25"/>
    </location>
</feature>
<reference evidence="3" key="3">
    <citation type="submission" date="2015-04" db="UniProtKB">
        <authorList>
            <consortium name="EnsemblPlants"/>
        </authorList>
    </citation>
    <scope>IDENTIFICATION</scope>
</reference>
<evidence type="ECO:0000313" key="3">
    <source>
        <dbReference type="EnsemblPlants" id="LPERR04G04310.1"/>
    </source>
</evidence>
<accession>A0A0D9W378</accession>
<keyword evidence="4" id="KW-1185">Reference proteome</keyword>
<dbReference type="Pfam" id="PF00188">
    <property type="entry name" value="CAP"/>
    <property type="match status" value="1"/>
</dbReference>
<organism evidence="3 4">
    <name type="scientific">Leersia perrieri</name>
    <dbReference type="NCBI Taxonomy" id="77586"/>
    <lineage>
        <taxon>Eukaryota</taxon>
        <taxon>Viridiplantae</taxon>
        <taxon>Streptophyta</taxon>
        <taxon>Embryophyta</taxon>
        <taxon>Tracheophyta</taxon>
        <taxon>Spermatophyta</taxon>
        <taxon>Magnoliopsida</taxon>
        <taxon>Liliopsida</taxon>
        <taxon>Poales</taxon>
        <taxon>Poaceae</taxon>
        <taxon>BOP clade</taxon>
        <taxon>Oryzoideae</taxon>
        <taxon>Oryzeae</taxon>
        <taxon>Oryzinae</taxon>
        <taxon>Leersia</taxon>
    </lineage>
</organism>
<name>A0A0D9W378_9ORYZ</name>
<proteinExistence type="predicted"/>
<dbReference type="STRING" id="77586.A0A0D9W378"/>
<dbReference type="InterPro" id="IPR035940">
    <property type="entry name" value="CAP_sf"/>
</dbReference>
<dbReference type="Gramene" id="LPERR04G04310.1">
    <property type="protein sequence ID" value="LPERR04G04310.1"/>
    <property type="gene ID" value="LPERR04G04310"/>
</dbReference>
<dbReference type="EnsemblPlants" id="LPERR04G04310.1">
    <property type="protein sequence ID" value="LPERR04G04310.1"/>
    <property type="gene ID" value="LPERR04G04310"/>
</dbReference>
<keyword evidence="1" id="KW-0732">Signal</keyword>
<dbReference type="PANTHER" id="PTHR10334">
    <property type="entry name" value="CYSTEINE-RICH SECRETORY PROTEIN-RELATED"/>
    <property type="match status" value="1"/>
</dbReference>
<dbReference type="Proteomes" id="UP000032180">
    <property type="component" value="Chromosome 4"/>
</dbReference>
<dbReference type="SUPFAM" id="SSF55797">
    <property type="entry name" value="PR-1-like"/>
    <property type="match status" value="1"/>
</dbReference>
<sequence>MASTYTMSSHVAIVVIILLAMSSLCIVTDAGNGSGGPDADAGRRARAAAIVSDLLAVHNDARRAVGVAPLAWSRGVAAYAKSYARSRRGDCSPQRSPLFYFGENAFVGSGRRWNATAVAAAWVEEGRRLYDYGSNTCGAGGETSSSSDSAPCELYTQVVWRNTTQLGCGRVVCGSGDSLLVCDYFPPGNYGTGRPY</sequence>
<dbReference type="SMART" id="SM00198">
    <property type="entry name" value="SCP"/>
    <property type="match status" value="1"/>
</dbReference>
<dbReference type="InterPro" id="IPR014044">
    <property type="entry name" value="CAP_dom"/>
</dbReference>